<organism evidence="2">
    <name type="scientific">Hexamita inflata</name>
    <dbReference type="NCBI Taxonomy" id="28002"/>
    <lineage>
        <taxon>Eukaryota</taxon>
        <taxon>Metamonada</taxon>
        <taxon>Diplomonadida</taxon>
        <taxon>Hexamitidae</taxon>
        <taxon>Hexamitinae</taxon>
        <taxon>Hexamita</taxon>
    </lineage>
</organism>
<accession>A0AA86P875</accession>
<gene>
    <name evidence="2" type="ORF">HINF_LOCUS21351</name>
    <name evidence="3" type="ORF">HINF_LOCUS47207</name>
</gene>
<evidence type="ECO:0000313" key="4">
    <source>
        <dbReference type="Proteomes" id="UP001642409"/>
    </source>
</evidence>
<name>A0AA86P875_9EUKA</name>
<evidence type="ECO:0000313" key="2">
    <source>
        <dbReference type="EMBL" id="CAI9933706.1"/>
    </source>
</evidence>
<evidence type="ECO:0000256" key="1">
    <source>
        <dbReference type="SAM" id="MobiDB-lite"/>
    </source>
</evidence>
<comment type="caution">
    <text evidence="2">The sequence shown here is derived from an EMBL/GenBank/DDBJ whole genome shotgun (WGS) entry which is preliminary data.</text>
</comment>
<evidence type="ECO:0000313" key="3">
    <source>
        <dbReference type="EMBL" id="CAL6056813.1"/>
    </source>
</evidence>
<sequence>MQEDEKDIIQEDIKQNPQPKEGYKFIYTTKGARRQVKIITPEIRQAKKEQKQKIKQQIQQPTAAVTEKLNLQEQQIFQNKQIDNQNELCQKLEKLTQILLQTHEKEQKKELKQQISEVKQDIQNIPNTEQEQEPKQEIQQDIQNTEPKQENPQRKIQRKHPFFK</sequence>
<dbReference type="AlphaFoldDB" id="A0AA86P875"/>
<feature type="region of interest" description="Disordered" evidence="1">
    <location>
        <begin position="119"/>
        <end position="164"/>
    </location>
</feature>
<feature type="compositionally biased region" description="Polar residues" evidence="1">
    <location>
        <begin position="119"/>
        <end position="128"/>
    </location>
</feature>
<reference evidence="2" key="1">
    <citation type="submission" date="2023-06" db="EMBL/GenBank/DDBJ databases">
        <authorList>
            <person name="Kurt Z."/>
        </authorList>
    </citation>
    <scope>NUCLEOTIDE SEQUENCE</scope>
</reference>
<dbReference type="Proteomes" id="UP001642409">
    <property type="component" value="Unassembled WGS sequence"/>
</dbReference>
<reference evidence="3 4" key="2">
    <citation type="submission" date="2024-07" db="EMBL/GenBank/DDBJ databases">
        <authorList>
            <person name="Akdeniz Z."/>
        </authorList>
    </citation>
    <scope>NUCLEOTIDE SEQUENCE [LARGE SCALE GENOMIC DNA]</scope>
</reference>
<protein>
    <submittedName>
        <fullName evidence="3">Hypothetical_protein</fullName>
    </submittedName>
</protein>
<keyword evidence="4" id="KW-1185">Reference proteome</keyword>
<proteinExistence type="predicted"/>
<dbReference type="EMBL" id="CATOUU010000548">
    <property type="protein sequence ID" value="CAI9933706.1"/>
    <property type="molecule type" value="Genomic_DNA"/>
</dbReference>
<dbReference type="EMBL" id="CAXDID020000211">
    <property type="protein sequence ID" value="CAL6056813.1"/>
    <property type="molecule type" value="Genomic_DNA"/>
</dbReference>
<feature type="compositionally biased region" description="Basic residues" evidence="1">
    <location>
        <begin position="155"/>
        <end position="164"/>
    </location>
</feature>